<dbReference type="Pfam" id="PF13420">
    <property type="entry name" value="Acetyltransf_4"/>
    <property type="match status" value="1"/>
</dbReference>
<dbReference type="GO" id="GO:0016747">
    <property type="term" value="F:acyltransferase activity, transferring groups other than amino-acyl groups"/>
    <property type="evidence" value="ECO:0007669"/>
    <property type="project" value="InterPro"/>
</dbReference>
<keyword evidence="3" id="KW-1185">Reference proteome</keyword>
<accession>A0A846RMT0</accession>
<gene>
    <name evidence="2" type="ORF">BJ994_000700</name>
</gene>
<dbReference type="SUPFAM" id="SSF55729">
    <property type="entry name" value="Acyl-CoA N-acyltransferases (Nat)"/>
    <property type="match status" value="1"/>
</dbReference>
<name>A0A846RMT0_9MICC</name>
<dbReference type="EMBL" id="JAATJL010000001">
    <property type="protein sequence ID" value="NJC21624.1"/>
    <property type="molecule type" value="Genomic_DNA"/>
</dbReference>
<dbReference type="Gene3D" id="3.40.630.30">
    <property type="match status" value="1"/>
</dbReference>
<evidence type="ECO:0000259" key="1">
    <source>
        <dbReference type="PROSITE" id="PS51186"/>
    </source>
</evidence>
<proteinExistence type="predicted"/>
<sequence>MHAFDVVGVHRIGLEVYAFNPRAQRVYEKCGFRMEGRRRDALYWDGEWIDAIMMGLLAADPRSTMT</sequence>
<reference evidence="2 3" key="1">
    <citation type="submission" date="2020-03" db="EMBL/GenBank/DDBJ databases">
        <title>Sequencing the genomes of 1000 actinobacteria strains.</title>
        <authorList>
            <person name="Klenk H.-P."/>
        </authorList>
    </citation>
    <scope>NUCLEOTIDE SEQUENCE [LARGE SCALE GENOMIC DNA]</scope>
    <source>
        <strain evidence="2 3">DSM 16403</strain>
    </source>
</reference>
<keyword evidence="2" id="KW-0808">Transferase</keyword>
<dbReference type="AlphaFoldDB" id="A0A846RMT0"/>
<feature type="domain" description="N-acetyltransferase" evidence="1">
    <location>
        <begin position="1"/>
        <end position="59"/>
    </location>
</feature>
<dbReference type="InterPro" id="IPR016181">
    <property type="entry name" value="Acyl_CoA_acyltransferase"/>
</dbReference>
<comment type="caution">
    <text evidence="2">The sequence shown here is derived from an EMBL/GenBank/DDBJ whole genome shotgun (WGS) entry which is preliminary data.</text>
</comment>
<dbReference type="PROSITE" id="PS51186">
    <property type="entry name" value="GNAT"/>
    <property type="match status" value="1"/>
</dbReference>
<organism evidence="2 3">
    <name type="scientific">Arthrobacter pigmenti</name>
    <dbReference type="NCBI Taxonomy" id="271432"/>
    <lineage>
        <taxon>Bacteria</taxon>
        <taxon>Bacillati</taxon>
        <taxon>Actinomycetota</taxon>
        <taxon>Actinomycetes</taxon>
        <taxon>Micrococcales</taxon>
        <taxon>Micrococcaceae</taxon>
        <taxon>Arthrobacter</taxon>
    </lineage>
</organism>
<dbReference type="Proteomes" id="UP000547458">
    <property type="component" value="Unassembled WGS sequence"/>
</dbReference>
<evidence type="ECO:0000313" key="3">
    <source>
        <dbReference type="Proteomes" id="UP000547458"/>
    </source>
</evidence>
<protein>
    <submittedName>
        <fullName evidence="2">RimJ/RimL family protein N-acetyltransferase</fullName>
    </submittedName>
</protein>
<evidence type="ECO:0000313" key="2">
    <source>
        <dbReference type="EMBL" id="NJC21624.1"/>
    </source>
</evidence>
<dbReference type="InterPro" id="IPR000182">
    <property type="entry name" value="GNAT_dom"/>
</dbReference>